<dbReference type="PANTHER" id="PTHR30576:SF8">
    <property type="entry name" value="UNDECAPRENYL-PHOSPHATE GALACTOSE PHOSPHOTRANSFERASE"/>
    <property type="match status" value="1"/>
</dbReference>
<evidence type="ECO:0000256" key="1">
    <source>
        <dbReference type="ARBA" id="ARBA00006464"/>
    </source>
</evidence>
<dbReference type="InterPro" id="IPR003362">
    <property type="entry name" value="Bact_transf"/>
</dbReference>
<dbReference type="RefSeq" id="WP_124321701.1">
    <property type="nucleotide sequence ID" value="NZ_CP027753.1"/>
</dbReference>
<protein>
    <submittedName>
        <fullName evidence="3">Lipid carrier: UDP-N-acetylgalactosaminyltransferase</fullName>
    </submittedName>
</protein>
<evidence type="ECO:0000259" key="2">
    <source>
        <dbReference type="Pfam" id="PF02397"/>
    </source>
</evidence>
<dbReference type="PANTHER" id="PTHR30576">
    <property type="entry name" value="COLANIC BIOSYNTHESIS UDP-GLUCOSE LIPID CARRIER TRANSFERASE"/>
    <property type="match status" value="1"/>
</dbReference>
<gene>
    <name evidence="3" type="ORF">C4K04_4547</name>
</gene>
<dbReference type="EMBL" id="CP027753">
    <property type="protein sequence ID" value="AZE50206.1"/>
    <property type="molecule type" value="Genomic_DNA"/>
</dbReference>
<reference evidence="3 4" key="1">
    <citation type="submission" date="2018-03" db="EMBL/GenBank/DDBJ databases">
        <title>Diversity of phytobeneficial traits revealed by whole-genome analysis of worldwide-isolated phenazine-producing Pseudomonas spp.</title>
        <authorList>
            <person name="Biessy A."/>
            <person name="Novinscak A."/>
            <person name="Blom J."/>
            <person name="Leger G."/>
            <person name="Thomashow L.S."/>
            <person name="Cazorla F.M."/>
            <person name="Josic D."/>
            <person name="Filion M."/>
        </authorList>
    </citation>
    <scope>NUCLEOTIDE SEQUENCE [LARGE SCALE GENOMIC DNA]</scope>
    <source>
        <strain evidence="3 4">B25</strain>
    </source>
</reference>
<dbReference type="AlphaFoldDB" id="A0A3G7TVA0"/>
<proteinExistence type="inferred from homology"/>
<dbReference type="Pfam" id="PF02397">
    <property type="entry name" value="Bac_transf"/>
    <property type="match status" value="1"/>
</dbReference>
<evidence type="ECO:0000313" key="4">
    <source>
        <dbReference type="Proteomes" id="UP000268048"/>
    </source>
</evidence>
<feature type="domain" description="Bacterial sugar transferase" evidence="2">
    <location>
        <begin position="3"/>
        <end position="177"/>
    </location>
</feature>
<evidence type="ECO:0000313" key="3">
    <source>
        <dbReference type="EMBL" id="AZE50206.1"/>
    </source>
</evidence>
<sequence length="198" mass="22740">MIKRGFDLFASILGLLLFAPVMAIVAWQIRKKLGSPVLFRQVRPGKDGRPFEMVKFRTMRDAHDAMGNPLPDSERMTPFGSFLRSSSLDELPELWNVLKGDMSLVGPRPLLMEYLPLYNSEQYRRHEVRPGVTGWAQINGRNALEWEEKFNLDVWYVDNQSLWLDLKVIFLTIRKVVIRDGISAEGEVTAAKFTGTKR</sequence>
<comment type="similarity">
    <text evidence="1">Belongs to the bacterial sugar transferase family.</text>
</comment>
<keyword evidence="3" id="KW-0808">Transferase</keyword>
<organism evidence="3 4">
    <name type="scientific">Pseudomonas chlororaphis</name>
    <dbReference type="NCBI Taxonomy" id="587753"/>
    <lineage>
        <taxon>Bacteria</taxon>
        <taxon>Pseudomonadati</taxon>
        <taxon>Pseudomonadota</taxon>
        <taxon>Gammaproteobacteria</taxon>
        <taxon>Pseudomonadales</taxon>
        <taxon>Pseudomonadaceae</taxon>
        <taxon>Pseudomonas</taxon>
    </lineage>
</organism>
<accession>A0A3G7TVA0</accession>
<dbReference type="Proteomes" id="UP000268048">
    <property type="component" value="Chromosome"/>
</dbReference>
<dbReference type="GO" id="GO:0016780">
    <property type="term" value="F:phosphotransferase activity, for other substituted phosphate groups"/>
    <property type="evidence" value="ECO:0007669"/>
    <property type="project" value="TreeGrafter"/>
</dbReference>
<name>A0A3G7TVA0_9PSED</name>